<feature type="transmembrane region" description="Helical" evidence="1">
    <location>
        <begin position="126"/>
        <end position="145"/>
    </location>
</feature>
<feature type="transmembrane region" description="Helical" evidence="1">
    <location>
        <begin position="6"/>
        <end position="28"/>
    </location>
</feature>
<organism evidence="2 3">
    <name type="scientific">Acidovorax soli</name>
    <dbReference type="NCBI Taxonomy" id="592050"/>
    <lineage>
        <taxon>Bacteria</taxon>
        <taxon>Pseudomonadati</taxon>
        <taxon>Pseudomonadota</taxon>
        <taxon>Betaproteobacteria</taxon>
        <taxon>Burkholderiales</taxon>
        <taxon>Comamonadaceae</taxon>
        <taxon>Acidovorax</taxon>
    </lineage>
</organism>
<keyword evidence="1" id="KW-1133">Transmembrane helix</keyword>
<dbReference type="InterPro" id="IPR018706">
    <property type="entry name" value="DUF2214_membrane"/>
</dbReference>
<feature type="transmembrane region" description="Helical" evidence="1">
    <location>
        <begin position="80"/>
        <end position="105"/>
    </location>
</feature>
<proteinExistence type="predicted"/>
<dbReference type="Proteomes" id="UP000575083">
    <property type="component" value="Unassembled WGS sequence"/>
</dbReference>
<dbReference type="Pfam" id="PF09980">
    <property type="entry name" value="DUF2214"/>
    <property type="match status" value="1"/>
</dbReference>
<comment type="caution">
    <text evidence="2">The sequence shown here is derived from an EMBL/GenBank/DDBJ whole genome shotgun (WGS) entry which is preliminary data.</text>
</comment>
<gene>
    <name evidence="2" type="ORF">HNP48_003925</name>
</gene>
<dbReference type="EMBL" id="JACHLK010000008">
    <property type="protein sequence ID" value="MBB6561232.1"/>
    <property type="molecule type" value="Genomic_DNA"/>
</dbReference>
<protein>
    <submittedName>
        <fullName evidence="2">Putative membrane protein</fullName>
    </submittedName>
</protein>
<keyword evidence="3" id="KW-1185">Reference proteome</keyword>
<accession>A0A7X0PGQ0</accession>
<dbReference type="RefSeq" id="WP_184860072.1">
    <property type="nucleotide sequence ID" value="NZ_JACHLK010000008.1"/>
</dbReference>
<evidence type="ECO:0000256" key="1">
    <source>
        <dbReference type="SAM" id="Phobius"/>
    </source>
</evidence>
<sequence length="148" mass="16309">MTLEAVLAALHIVAILTLVVFLSSQAALCRTEWLNAAVVERLARLDAIYAASAMVLVATGLARVFFGVKGMSWYISQPMFHLKITLVVAIAIVSIFPTIAFRRWLRQLRANGSLPDAAEVARVRRLVMLQAHVIPVVAVIAVFWARGW</sequence>
<keyword evidence="1" id="KW-0812">Transmembrane</keyword>
<evidence type="ECO:0000313" key="2">
    <source>
        <dbReference type="EMBL" id="MBB6561232.1"/>
    </source>
</evidence>
<name>A0A7X0PGQ0_9BURK</name>
<reference evidence="2 3" key="1">
    <citation type="submission" date="2020-08" db="EMBL/GenBank/DDBJ databases">
        <title>Functional genomics of gut bacteria from endangered species of beetles.</title>
        <authorList>
            <person name="Carlos-Shanley C."/>
        </authorList>
    </citation>
    <scope>NUCLEOTIDE SEQUENCE [LARGE SCALE GENOMIC DNA]</scope>
    <source>
        <strain evidence="2 3">S00198</strain>
    </source>
</reference>
<keyword evidence="1" id="KW-0472">Membrane</keyword>
<evidence type="ECO:0000313" key="3">
    <source>
        <dbReference type="Proteomes" id="UP000575083"/>
    </source>
</evidence>
<feature type="transmembrane region" description="Helical" evidence="1">
    <location>
        <begin position="48"/>
        <end position="68"/>
    </location>
</feature>
<dbReference type="AlphaFoldDB" id="A0A7X0PGQ0"/>